<dbReference type="PANTHER" id="PTHR34702:SF1">
    <property type="entry name" value="NA(+)_H(+) ANTIPORTER SUBUNIT F"/>
    <property type="match status" value="1"/>
</dbReference>
<protein>
    <submittedName>
        <fullName evidence="9">Multiple resistance and pH regulation protein F (MrpF / PhaF) superfamily</fullName>
    </submittedName>
</protein>
<dbReference type="EMBL" id="MJMG01000007">
    <property type="protein sequence ID" value="OEY86636.1"/>
    <property type="molecule type" value="Genomic_DNA"/>
</dbReference>
<keyword evidence="10" id="KW-1185">Reference proteome</keyword>
<evidence type="ECO:0000256" key="6">
    <source>
        <dbReference type="ARBA" id="ARBA00022989"/>
    </source>
</evidence>
<evidence type="ECO:0000256" key="2">
    <source>
        <dbReference type="ARBA" id="ARBA00009212"/>
    </source>
</evidence>
<comment type="caution">
    <text evidence="9">The sequence shown here is derived from an EMBL/GenBank/DDBJ whole genome shotgun (WGS) entry which is preliminary data.</text>
</comment>
<evidence type="ECO:0000256" key="4">
    <source>
        <dbReference type="ARBA" id="ARBA00022475"/>
    </source>
</evidence>
<evidence type="ECO:0000256" key="8">
    <source>
        <dbReference type="SAM" id="Phobius"/>
    </source>
</evidence>
<evidence type="ECO:0000256" key="1">
    <source>
        <dbReference type="ARBA" id="ARBA00004651"/>
    </source>
</evidence>
<accession>A0A1E7QJV5</accession>
<evidence type="ECO:0000256" key="5">
    <source>
        <dbReference type="ARBA" id="ARBA00022692"/>
    </source>
</evidence>
<keyword evidence="7 8" id="KW-0472">Membrane</keyword>
<dbReference type="OrthoDB" id="9800226at2"/>
<evidence type="ECO:0000256" key="7">
    <source>
        <dbReference type="ARBA" id="ARBA00023136"/>
    </source>
</evidence>
<evidence type="ECO:0000256" key="3">
    <source>
        <dbReference type="ARBA" id="ARBA00022448"/>
    </source>
</evidence>
<proteinExistence type="inferred from homology"/>
<evidence type="ECO:0000313" key="10">
    <source>
        <dbReference type="Proteomes" id="UP000175679"/>
    </source>
</evidence>
<keyword evidence="5 8" id="KW-0812">Transmembrane</keyword>
<dbReference type="GO" id="GO:0015385">
    <property type="term" value="F:sodium:proton antiporter activity"/>
    <property type="evidence" value="ECO:0007669"/>
    <property type="project" value="TreeGrafter"/>
</dbReference>
<dbReference type="AlphaFoldDB" id="A0A1E7QJV5"/>
<keyword evidence="4" id="KW-1003">Cell membrane</keyword>
<dbReference type="PANTHER" id="PTHR34702">
    <property type="entry name" value="NA(+)/H(+) ANTIPORTER SUBUNIT F1"/>
    <property type="match status" value="1"/>
</dbReference>
<sequence length="81" mass="9184">MIYIAIYILLCGMTIMLYRIVFTACSIYDKVIAFNNFSTQVVLLITIISVTTNNFFLIDIALLYASISFISTIALMKLMLL</sequence>
<dbReference type="InterPro" id="IPR007208">
    <property type="entry name" value="MrpF/PhaF-like"/>
</dbReference>
<keyword evidence="6 8" id="KW-1133">Transmembrane helix</keyword>
<dbReference type="Pfam" id="PF04066">
    <property type="entry name" value="MrpF_PhaF"/>
    <property type="match status" value="1"/>
</dbReference>
<feature type="transmembrane region" description="Helical" evidence="8">
    <location>
        <begin position="6"/>
        <end position="25"/>
    </location>
</feature>
<name>A0A1E7QJV5_WOLPI</name>
<dbReference type="GO" id="GO:0005886">
    <property type="term" value="C:plasma membrane"/>
    <property type="evidence" value="ECO:0007669"/>
    <property type="project" value="UniProtKB-SubCell"/>
</dbReference>
<evidence type="ECO:0000313" key="9">
    <source>
        <dbReference type="EMBL" id="OEY86636.1"/>
    </source>
</evidence>
<organism evidence="9 10">
    <name type="scientific">Wolbachia pipientis</name>
    <dbReference type="NCBI Taxonomy" id="955"/>
    <lineage>
        <taxon>Bacteria</taxon>
        <taxon>Pseudomonadati</taxon>
        <taxon>Pseudomonadota</taxon>
        <taxon>Alphaproteobacteria</taxon>
        <taxon>Rickettsiales</taxon>
        <taxon>Anaplasmataceae</taxon>
        <taxon>Wolbachieae</taxon>
        <taxon>Wolbachia</taxon>
    </lineage>
</organism>
<gene>
    <name evidence="9" type="ORF">BIY23_02955</name>
</gene>
<comment type="subcellular location">
    <subcellularLocation>
        <location evidence="1">Cell membrane</location>
        <topology evidence="1">Multi-pass membrane protein</topology>
    </subcellularLocation>
</comment>
<reference evidence="9 10" key="1">
    <citation type="submission" date="2016-09" db="EMBL/GenBank/DDBJ databases">
        <title>Genomic evidence for plant-parasitic nematodes as the earliest Wolbachia hosts.</title>
        <authorList>
            <person name="Brown A.M."/>
            <person name="Wasala S.K."/>
            <person name="Howe D.K."/>
            <person name="Peetz A.B."/>
            <person name="Zasada I.A."/>
            <person name="Denver D.R."/>
        </authorList>
    </citation>
    <scope>NUCLEOTIDE SEQUENCE [LARGE SCALE GENOMIC DNA]</scope>
    <source>
        <strain evidence="10">wPpe</strain>
    </source>
</reference>
<comment type="similarity">
    <text evidence="2">Belongs to the CPA3 antiporters (TC 2.A.63) subunit F family.</text>
</comment>
<dbReference type="Proteomes" id="UP000175679">
    <property type="component" value="Unassembled WGS sequence"/>
</dbReference>
<keyword evidence="3" id="KW-0813">Transport</keyword>